<evidence type="ECO:0000259" key="8">
    <source>
        <dbReference type="Pfam" id="PF01385"/>
    </source>
</evidence>
<dbReference type="InterPro" id="IPR010095">
    <property type="entry name" value="Cas12f1-like_TNB"/>
</dbReference>
<evidence type="ECO:0000256" key="4">
    <source>
        <dbReference type="ARBA" id="ARBA00022723"/>
    </source>
</evidence>
<dbReference type="NCBIfam" id="TIGR01766">
    <property type="entry name" value="IS200/IS605 family accessory protein TnpB-like domain"/>
    <property type="match status" value="1"/>
</dbReference>
<evidence type="ECO:0000313" key="11">
    <source>
        <dbReference type="EMBL" id="MDR6222099.1"/>
    </source>
</evidence>
<dbReference type="InterPro" id="IPR021027">
    <property type="entry name" value="Transposase_put_HTH"/>
</dbReference>
<dbReference type="AlphaFoldDB" id="A0AA90TYY3"/>
<evidence type="ECO:0000256" key="1">
    <source>
        <dbReference type="ARBA" id="ARBA00008761"/>
    </source>
</evidence>
<evidence type="ECO:0000256" key="3">
    <source>
        <dbReference type="ARBA" id="ARBA00022578"/>
    </source>
</evidence>
<name>A0AA90TYY3_9EURY</name>
<dbReference type="InterPro" id="IPR001959">
    <property type="entry name" value="Transposase"/>
</dbReference>
<dbReference type="EMBL" id="JAVDQI010000001">
    <property type="protein sequence ID" value="MDR6222099.1"/>
    <property type="molecule type" value="Genomic_DNA"/>
</dbReference>
<evidence type="ECO:0000259" key="10">
    <source>
        <dbReference type="Pfam" id="PF12323"/>
    </source>
</evidence>
<dbReference type="GO" id="GO:0003677">
    <property type="term" value="F:DNA binding"/>
    <property type="evidence" value="ECO:0007669"/>
    <property type="project" value="UniProtKB-KW"/>
</dbReference>
<gene>
    <name evidence="11" type="ORF">J2750_000531</name>
</gene>
<sequence>MRKSYKFRLYPAKEQEIVLVKTLDVCRYIYNEFLSDRRDAYDRCNQGLTTFDQINQVKYIECRTEVFSQIKQDVLRRLGKSFDAFFRRCKSGETPGYPRFKGKDRYNSFTYPQSGFRIEGTKLKLSKIGSIKIKQHREIEGKIKTCSIKRKGDQWYAVFSVDMGTSPEKIDPVTFIGVDVGLNSCVSLSNGEQFDSPTYYRKSERSFAVQQKRLSKKKKESSNRLKQKLKVVKVHRKIRNQRLDFNHKLSRILVDRFDWIVFEDLSIRNMVKNHHLAKSIMDVAWGQLIQMAKSKAEEAGKYVELVNPYNTSQKCSSCGNIVRKGLSVRVHKCLECGLELDRDVNAAINILNLCTVGTTERACGVTDVGLGYETGSHLF</sequence>
<comment type="similarity">
    <text evidence="1">In the C-terminal section; belongs to the transposase 35 family.</text>
</comment>
<keyword evidence="3" id="KW-0815">Transposition</keyword>
<dbReference type="GO" id="GO:0046872">
    <property type="term" value="F:metal ion binding"/>
    <property type="evidence" value="ECO:0007669"/>
    <property type="project" value="UniProtKB-KW"/>
</dbReference>
<comment type="caution">
    <text evidence="11">The sequence shown here is derived from an EMBL/GenBank/DDBJ whole genome shotgun (WGS) entry which is preliminary data.</text>
</comment>
<evidence type="ECO:0000256" key="7">
    <source>
        <dbReference type="ARBA" id="ARBA00023172"/>
    </source>
</evidence>
<keyword evidence="12" id="KW-1185">Reference proteome</keyword>
<dbReference type="NCBIfam" id="NF040570">
    <property type="entry name" value="guided_TnpB"/>
    <property type="match status" value="1"/>
</dbReference>
<feature type="domain" description="Cas12f1-like TNB" evidence="9">
    <location>
        <begin position="285"/>
        <end position="350"/>
    </location>
</feature>
<feature type="domain" description="Probable transposase IS891/IS1136/IS1341" evidence="8">
    <location>
        <begin position="159"/>
        <end position="273"/>
    </location>
</feature>
<organism evidence="11 12">
    <name type="scientific">Methanococcoides alaskense</name>
    <dbReference type="NCBI Taxonomy" id="325778"/>
    <lineage>
        <taxon>Archaea</taxon>
        <taxon>Methanobacteriati</taxon>
        <taxon>Methanobacteriota</taxon>
        <taxon>Stenosarchaea group</taxon>
        <taxon>Methanomicrobia</taxon>
        <taxon>Methanosarcinales</taxon>
        <taxon>Methanosarcinaceae</taxon>
        <taxon>Methanococcoides</taxon>
    </lineage>
</organism>
<dbReference type="Pfam" id="PF07282">
    <property type="entry name" value="Cas12f1-like_TNB"/>
    <property type="match status" value="1"/>
</dbReference>
<dbReference type="RefSeq" id="WP_270096111.1">
    <property type="nucleotide sequence ID" value="NZ_JAQFFK010000003.1"/>
</dbReference>
<comment type="similarity">
    <text evidence="2">In the N-terminal section; belongs to the transposase 2 family.</text>
</comment>
<evidence type="ECO:0000256" key="5">
    <source>
        <dbReference type="ARBA" id="ARBA00022833"/>
    </source>
</evidence>
<evidence type="ECO:0000313" key="12">
    <source>
        <dbReference type="Proteomes" id="UP001185015"/>
    </source>
</evidence>
<dbReference type="PANTHER" id="PTHR30405">
    <property type="entry name" value="TRANSPOSASE"/>
    <property type="match status" value="1"/>
</dbReference>
<accession>A0AA90TYY3</accession>
<dbReference type="GO" id="GO:0006310">
    <property type="term" value="P:DNA recombination"/>
    <property type="evidence" value="ECO:0007669"/>
    <property type="project" value="UniProtKB-KW"/>
</dbReference>
<dbReference type="InterPro" id="IPR051399">
    <property type="entry name" value="RNA-guided_DNA_endo/Transpos"/>
</dbReference>
<protein>
    <submittedName>
        <fullName evidence="11">Transposase</fullName>
    </submittedName>
</protein>
<keyword evidence="6" id="KW-0238">DNA-binding</keyword>
<feature type="domain" description="Transposase putative helix-turn-helix" evidence="10">
    <location>
        <begin position="1"/>
        <end position="43"/>
    </location>
</feature>
<evidence type="ECO:0000259" key="9">
    <source>
        <dbReference type="Pfam" id="PF07282"/>
    </source>
</evidence>
<reference evidence="11 12" key="1">
    <citation type="submission" date="2023-07" db="EMBL/GenBank/DDBJ databases">
        <title>Genomic Encyclopedia of Type Strains, Phase IV (KMG-IV): sequencing the most valuable type-strain genomes for metagenomic binning, comparative biology and taxonomic classification.</title>
        <authorList>
            <person name="Goeker M."/>
        </authorList>
    </citation>
    <scope>NUCLEOTIDE SEQUENCE [LARGE SCALE GENOMIC DNA]</scope>
    <source>
        <strain evidence="11 12">DSM 17273</strain>
    </source>
</reference>
<dbReference type="GO" id="GO:0032196">
    <property type="term" value="P:transposition"/>
    <property type="evidence" value="ECO:0007669"/>
    <property type="project" value="UniProtKB-KW"/>
</dbReference>
<dbReference type="Proteomes" id="UP001185015">
    <property type="component" value="Unassembled WGS sequence"/>
</dbReference>
<proteinExistence type="inferred from homology"/>
<dbReference type="Pfam" id="PF01385">
    <property type="entry name" value="OrfB_IS605"/>
    <property type="match status" value="1"/>
</dbReference>
<dbReference type="PANTHER" id="PTHR30405:SF11">
    <property type="entry name" value="RNA-GUIDED DNA ENDONUCLEASE RV2885C-RELATED"/>
    <property type="match status" value="1"/>
</dbReference>
<evidence type="ECO:0000256" key="2">
    <source>
        <dbReference type="ARBA" id="ARBA00011044"/>
    </source>
</evidence>
<keyword evidence="7" id="KW-0233">DNA recombination</keyword>
<dbReference type="Pfam" id="PF12323">
    <property type="entry name" value="HTH_OrfB_IS605"/>
    <property type="match status" value="1"/>
</dbReference>
<evidence type="ECO:0000256" key="6">
    <source>
        <dbReference type="ARBA" id="ARBA00023125"/>
    </source>
</evidence>
<keyword evidence="5" id="KW-0862">Zinc</keyword>
<keyword evidence="4" id="KW-0479">Metal-binding</keyword>